<accession>A0A5S3XTG6</accession>
<dbReference type="RefSeq" id="WP_138597442.1">
    <property type="nucleotide sequence ID" value="NZ_PNCK01000047.1"/>
</dbReference>
<evidence type="ECO:0000313" key="4">
    <source>
        <dbReference type="Proteomes" id="UP000307706"/>
    </source>
</evidence>
<name>A0A5S3XTG6_9GAMM</name>
<evidence type="ECO:0000313" key="1">
    <source>
        <dbReference type="EMBL" id="TMP41805.1"/>
    </source>
</evidence>
<protein>
    <submittedName>
        <fullName evidence="2">Uncharacterized protein</fullName>
    </submittedName>
</protein>
<dbReference type="OrthoDB" id="6305962at2"/>
<evidence type="ECO:0000313" key="3">
    <source>
        <dbReference type="Proteomes" id="UP000305730"/>
    </source>
</evidence>
<reference evidence="2 4" key="1">
    <citation type="submission" date="2017-12" db="EMBL/GenBank/DDBJ databases">
        <authorList>
            <person name="Paulsen S."/>
            <person name="Gram L.K."/>
        </authorList>
    </citation>
    <scope>NUCLEOTIDE SEQUENCE [LARGE SCALE GENOMIC DNA]</scope>
    <source>
        <strain evidence="2 4">S2231</strain>
        <strain evidence="1">S2233</strain>
    </source>
</reference>
<organism evidence="2 4">
    <name type="scientific">Pseudoalteromonas citrea</name>
    <dbReference type="NCBI Taxonomy" id="43655"/>
    <lineage>
        <taxon>Bacteria</taxon>
        <taxon>Pseudomonadati</taxon>
        <taxon>Pseudomonadota</taxon>
        <taxon>Gammaproteobacteria</taxon>
        <taxon>Alteromonadales</taxon>
        <taxon>Pseudoalteromonadaceae</taxon>
        <taxon>Pseudoalteromonas</taxon>
    </lineage>
</organism>
<reference evidence="4" key="2">
    <citation type="submission" date="2019-06" db="EMBL/GenBank/DDBJ databases">
        <title>Co-occurence of chitin degradation, pigmentation and bioactivity in marine Pseudoalteromonas.</title>
        <authorList>
            <person name="Sonnenschein E.C."/>
            <person name="Bech P.K."/>
        </authorList>
    </citation>
    <scope>NUCLEOTIDE SEQUENCE [LARGE SCALE GENOMIC DNA]</scope>
    <source>
        <strain evidence="4">S2231</strain>
    </source>
</reference>
<reference evidence="2" key="3">
    <citation type="submission" date="2019-09" db="EMBL/GenBank/DDBJ databases">
        <title>Co-occurence of chitin degradation, pigmentation and bioactivity in marine Pseudoalteromonas.</title>
        <authorList>
            <person name="Sonnenschein E.C."/>
            <person name="Bech P.K."/>
        </authorList>
    </citation>
    <scope>NUCLEOTIDE SEQUENCE</scope>
    <source>
        <strain evidence="2">S2231</strain>
        <strain evidence="1 3">S2233</strain>
    </source>
</reference>
<gene>
    <name evidence="2" type="ORF">CWB96_06340</name>
    <name evidence="1" type="ORF">CWB97_13650</name>
</gene>
<keyword evidence="3" id="KW-1185">Reference proteome</keyword>
<proteinExistence type="predicted"/>
<dbReference type="EMBL" id="PNCL01000023">
    <property type="protein sequence ID" value="TMP60582.1"/>
    <property type="molecule type" value="Genomic_DNA"/>
</dbReference>
<sequence>MPLDYLNLNDMFASVIRKAQHLERYIGVKQEVDVIHNENVDINQIASPKHWQTMHLLTQQTDAAQNGVYLIRETGQWQALRGDLEVGNLVTSKHPDEFGQYTYYELVAKQGAIHTWQPFILTDLSSS</sequence>
<comment type="caution">
    <text evidence="2">The sequence shown here is derived from an EMBL/GenBank/DDBJ whole genome shotgun (WGS) entry which is preliminary data.</text>
</comment>
<evidence type="ECO:0000313" key="2">
    <source>
        <dbReference type="EMBL" id="TMP60582.1"/>
    </source>
</evidence>
<dbReference type="Proteomes" id="UP000307706">
    <property type="component" value="Unassembled WGS sequence"/>
</dbReference>
<dbReference type="EMBL" id="PNCK01000047">
    <property type="protein sequence ID" value="TMP41805.1"/>
    <property type="molecule type" value="Genomic_DNA"/>
</dbReference>
<dbReference type="Proteomes" id="UP000305730">
    <property type="component" value="Unassembled WGS sequence"/>
</dbReference>
<dbReference type="AlphaFoldDB" id="A0A5S3XTG6"/>